<evidence type="ECO:0000313" key="2">
    <source>
        <dbReference type="Proteomes" id="UP001488805"/>
    </source>
</evidence>
<reference evidence="1 2" key="1">
    <citation type="journal article" date="2024" name="Genome Biol. Evol.">
        <title>Chromosome-level genome assembly of the viviparous eelpout Zoarces viviparus.</title>
        <authorList>
            <person name="Fuhrmann N."/>
            <person name="Brasseur M.V."/>
            <person name="Bakowski C.E."/>
            <person name="Podsiadlowski L."/>
            <person name="Prost S."/>
            <person name="Krehenwinkel H."/>
            <person name="Mayer C."/>
        </authorList>
    </citation>
    <scope>NUCLEOTIDE SEQUENCE [LARGE SCALE GENOMIC DNA]</scope>
    <source>
        <strain evidence="1">NO-MEL_2022_Ind0_liver</strain>
    </source>
</reference>
<proteinExistence type="predicted"/>
<comment type="caution">
    <text evidence="1">The sequence shown here is derived from an EMBL/GenBank/DDBJ whole genome shotgun (WGS) entry which is preliminary data.</text>
</comment>
<protein>
    <submittedName>
        <fullName evidence="1">Uncharacterized protein</fullName>
    </submittedName>
</protein>
<keyword evidence="2" id="KW-1185">Reference proteome</keyword>
<dbReference type="EMBL" id="JBCEZU010000145">
    <property type="protein sequence ID" value="KAK9525129.1"/>
    <property type="molecule type" value="Genomic_DNA"/>
</dbReference>
<accession>A0AAW1EV09</accession>
<dbReference type="AlphaFoldDB" id="A0AAW1EV09"/>
<name>A0AAW1EV09_ZOAVI</name>
<gene>
    <name evidence="1" type="ORF">VZT92_017458</name>
</gene>
<dbReference type="Proteomes" id="UP001488805">
    <property type="component" value="Unassembled WGS sequence"/>
</dbReference>
<sequence>MAAEAPFDVGTMSKAEILRRIVADKLTTAAQEIFAVVQRTVAGYEEEASGLRQEIDRQRRLLELLAQPVIKLKRTGLDLLRWFSEHS</sequence>
<organism evidence="1 2">
    <name type="scientific">Zoarces viviparus</name>
    <name type="common">Viviparous eelpout</name>
    <name type="synonym">Blennius viviparus</name>
    <dbReference type="NCBI Taxonomy" id="48416"/>
    <lineage>
        <taxon>Eukaryota</taxon>
        <taxon>Metazoa</taxon>
        <taxon>Chordata</taxon>
        <taxon>Craniata</taxon>
        <taxon>Vertebrata</taxon>
        <taxon>Euteleostomi</taxon>
        <taxon>Actinopterygii</taxon>
        <taxon>Neopterygii</taxon>
        <taxon>Teleostei</taxon>
        <taxon>Neoteleostei</taxon>
        <taxon>Acanthomorphata</taxon>
        <taxon>Eupercaria</taxon>
        <taxon>Perciformes</taxon>
        <taxon>Cottioidei</taxon>
        <taxon>Zoarcales</taxon>
        <taxon>Zoarcidae</taxon>
        <taxon>Zoarcinae</taxon>
        <taxon>Zoarces</taxon>
    </lineage>
</organism>
<evidence type="ECO:0000313" key="1">
    <source>
        <dbReference type="EMBL" id="KAK9525129.1"/>
    </source>
</evidence>